<dbReference type="RefSeq" id="WP_163799467.1">
    <property type="nucleotide sequence ID" value="NZ_AP022588.1"/>
</dbReference>
<dbReference type="SUPFAM" id="SSF50475">
    <property type="entry name" value="FMN-binding split barrel"/>
    <property type="match status" value="1"/>
</dbReference>
<dbReference type="InterPro" id="IPR052019">
    <property type="entry name" value="F420H2_bilvrd_red/Heme_oxyg"/>
</dbReference>
<keyword evidence="3" id="KW-1185">Reference proteome</keyword>
<dbReference type="AlphaFoldDB" id="A0A7I7QUZ5"/>
<dbReference type="GO" id="GO:0005829">
    <property type="term" value="C:cytosol"/>
    <property type="evidence" value="ECO:0007669"/>
    <property type="project" value="TreeGrafter"/>
</dbReference>
<dbReference type="PANTHER" id="PTHR35176">
    <property type="entry name" value="HEME OXYGENASE HI_0854-RELATED"/>
    <property type="match status" value="1"/>
</dbReference>
<proteinExistence type="predicted"/>
<dbReference type="EMBL" id="AP022588">
    <property type="protein sequence ID" value="BBY30163.1"/>
    <property type="molecule type" value="Genomic_DNA"/>
</dbReference>
<dbReference type="InterPro" id="IPR019920">
    <property type="entry name" value="F420-binding_dom_put"/>
</dbReference>
<dbReference type="InterPro" id="IPR012349">
    <property type="entry name" value="Split_barrel_FMN-bd"/>
</dbReference>
<keyword evidence="1" id="KW-0560">Oxidoreductase</keyword>
<protein>
    <submittedName>
        <fullName evidence="2">PPOX class F420-dependent enzyme</fullName>
    </submittedName>
</protein>
<reference evidence="2 3" key="1">
    <citation type="journal article" date="2019" name="Emerg. Microbes Infect.">
        <title>Comprehensive subspecies identification of 175 nontuberculous mycobacteria species based on 7547 genomic profiles.</title>
        <authorList>
            <person name="Matsumoto Y."/>
            <person name="Kinjo T."/>
            <person name="Motooka D."/>
            <person name="Nabeya D."/>
            <person name="Jung N."/>
            <person name="Uechi K."/>
            <person name="Horii T."/>
            <person name="Iida T."/>
            <person name="Fujita J."/>
            <person name="Nakamura S."/>
        </authorList>
    </citation>
    <scope>NUCLEOTIDE SEQUENCE [LARGE SCALE GENOMIC DNA]</scope>
    <source>
        <strain evidence="2 3">JCM 17899</strain>
    </source>
</reference>
<dbReference type="Proteomes" id="UP000467193">
    <property type="component" value="Chromosome"/>
</dbReference>
<evidence type="ECO:0000313" key="3">
    <source>
        <dbReference type="Proteomes" id="UP000467193"/>
    </source>
</evidence>
<gene>
    <name evidence="2" type="ORF">MSEDJ_42590</name>
</gene>
<evidence type="ECO:0000313" key="2">
    <source>
        <dbReference type="EMBL" id="BBY30163.1"/>
    </source>
</evidence>
<dbReference type="GO" id="GO:0016627">
    <property type="term" value="F:oxidoreductase activity, acting on the CH-CH group of donors"/>
    <property type="evidence" value="ECO:0007669"/>
    <property type="project" value="TreeGrafter"/>
</dbReference>
<organism evidence="2 3">
    <name type="scientific">Mycolicibacterium sediminis</name>
    <dbReference type="NCBI Taxonomy" id="1286180"/>
    <lineage>
        <taxon>Bacteria</taxon>
        <taxon>Bacillati</taxon>
        <taxon>Actinomycetota</taxon>
        <taxon>Actinomycetes</taxon>
        <taxon>Mycobacteriales</taxon>
        <taxon>Mycobacteriaceae</taxon>
        <taxon>Mycolicibacterium</taxon>
    </lineage>
</organism>
<dbReference type="GO" id="GO:0070967">
    <property type="term" value="F:coenzyme F420 binding"/>
    <property type="evidence" value="ECO:0007669"/>
    <property type="project" value="TreeGrafter"/>
</dbReference>
<sequence>MTTLQDAYALAAADSGLAVVATLRGDQTIQSSLINAGVIPHPVSGAEVLAYVTYGRVKLTNLRARPQTAVTFRSGWRFATVEGTAELVGPDDPQPWLTDPDALRLLLREVFRAAGGTHDDWDAYDATMAEQRRTVVLVAPTRIYGT</sequence>
<dbReference type="NCBIfam" id="TIGR03618">
    <property type="entry name" value="Rv1155_F420"/>
    <property type="match status" value="1"/>
</dbReference>
<dbReference type="Gene3D" id="2.30.110.10">
    <property type="entry name" value="Electron Transport, Fmn-binding Protein, Chain A"/>
    <property type="match status" value="1"/>
</dbReference>
<evidence type="ECO:0000256" key="1">
    <source>
        <dbReference type="ARBA" id="ARBA00023002"/>
    </source>
</evidence>
<name>A0A7I7QUZ5_9MYCO</name>
<accession>A0A7I7QUZ5</accession>
<dbReference type="PANTHER" id="PTHR35176:SF2">
    <property type="entry name" value="F420H(2)-DEPENDENT REDUCTASE RV1155"/>
    <property type="match status" value="1"/>
</dbReference>
<dbReference type="KEGG" id="msei:MSEDJ_42590"/>